<name>A0A3G5ABU6_9VIRU</name>
<dbReference type="SUPFAM" id="SSF81383">
    <property type="entry name" value="F-box domain"/>
    <property type="match status" value="1"/>
</dbReference>
<reference evidence="2" key="1">
    <citation type="submission" date="2018-10" db="EMBL/GenBank/DDBJ databases">
        <title>Hidden diversity of soil giant viruses.</title>
        <authorList>
            <person name="Schulz F."/>
            <person name="Alteio L."/>
            <person name="Goudeau D."/>
            <person name="Ryan E.M."/>
            <person name="Malmstrom R.R."/>
            <person name="Blanchard J."/>
            <person name="Woyke T."/>
        </authorList>
    </citation>
    <scope>NUCLEOTIDE SEQUENCE</scope>
    <source>
        <strain evidence="2">HYV1</strain>
    </source>
</reference>
<organism evidence="2">
    <name type="scientific">Hyperionvirus sp</name>
    <dbReference type="NCBI Taxonomy" id="2487770"/>
    <lineage>
        <taxon>Viruses</taxon>
        <taxon>Varidnaviria</taxon>
        <taxon>Bamfordvirae</taxon>
        <taxon>Nucleocytoviricota</taxon>
        <taxon>Megaviricetes</taxon>
        <taxon>Imitervirales</taxon>
        <taxon>Mimiviridae</taxon>
        <taxon>Klosneuvirinae</taxon>
    </lineage>
</organism>
<dbReference type="InterPro" id="IPR001810">
    <property type="entry name" value="F-box_dom"/>
</dbReference>
<dbReference type="GO" id="GO:0019005">
    <property type="term" value="C:SCF ubiquitin ligase complex"/>
    <property type="evidence" value="ECO:0007669"/>
    <property type="project" value="TreeGrafter"/>
</dbReference>
<dbReference type="PANTHER" id="PTHR13318">
    <property type="entry name" value="PARTNER OF PAIRED, ISOFORM B-RELATED"/>
    <property type="match status" value="1"/>
</dbReference>
<protein>
    <recommendedName>
        <fullName evidence="1">F-box domain-containing protein</fullName>
    </recommendedName>
</protein>
<accession>A0A3G5ABU6</accession>
<sequence>MKRSPGFYNETKCWILDLPGDLSGNILGLFSMIDLIRLCLTCKKMRLSVHAKANIVVSGNSCSVLGQYKMFRGIKFDVTAASWENCPTWFEEMEKMPRVARSISSLNIRIESEEVSKILRELEGGSLVDLWVNNIMTGDEKSICRFTRLKKLCIGEAETFSDTDLGALVNLTDLSLGDAPLISSAGFYHLENLTKLALKGPEFINRTKIPLINLNFLGSTKIKDLYLFNRDIGSSDWMYMTRLTKLRLMAEKPSTQPVKIDQGVKQLTRLRDLELIGVEEIDVREIRELRLTSLKLFYVSFCRENMCEKSVNFWDLRGCELETIGIGEWGGLELETFRNGELVNPWQYIKDKLLFPATLRKLEIRSCYLADVLVRNDLINLTSLVLSHSITFEERKIKYVSIVGLINLRELCLNKEAKITDADIFGLTKLTHLVMNDMITDDGIQGLVEMRRLVLNGLVTNRGISGLKKLMFLDMNYNGYVGNRGLTGLKELVELNLRMNKKISDISLKALMHLQKIEVEFSIVRFDFRSLEANGVNIVWNYADREQFLRLFPRMSDRMIVKIGRFDVEYEQAIFPDHVRGVAHVNAANNDHTFLVLLIFLIMIFIL</sequence>
<dbReference type="InterPro" id="IPR006553">
    <property type="entry name" value="Leu-rich_rpt_Cys-con_subtyp"/>
</dbReference>
<dbReference type="SUPFAM" id="SSF52058">
    <property type="entry name" value="L domain-like"/>
    <property type="match status" value="2"/>
</dbReference>
<dbReference type="InterPro" id="IPR036047">
    <property type="entry name" value="F-box-like_dom_sf"/>
</dbReference>
<dbReference type="Gene3D" id="3.80.10.10">
    <property type="entry name" value="Ribonuclease Inhibitor"/>
    <property type="match status" value="2"/>
</dbReference>
<feature type="domain" description="F-box" evidence="1">
    <location>
        <begin position="15"/>
        <end position="47"/>
    </location>
</feature>
<dbReference type="PANTHER" id="PTHR13318:SF190">
    <property type="entry name" value="PARTNER OF PAIRED, ISOFORM B"/>
    <property type="match status" value="1"/>
</dbReference>
<evidence type="ECO:0000313" key="2">
    <source>
        <dbReference type="EMBL" id="AYV84718.1"/>
    </source>
</evidence>
<dbReference type="InterPro" id="IPR032675">
    <property type="entry name" value="LRR_dom_sf"/>
</dbReference>
<proteinExistence type="predicted"/>
<gene>
    <name evidence="2" type="ORF">Hyperionvirus35_14</name>
</gene>
<dbReference type="GO" id="GO:0031146">
    <property type="term" value="P:SCF-dependent proteasomal ubiquitin-dependent protein catabolic process"/>
    <property type="evidence" value="ECO:0007669"/>
    <property type="project" value="TreeGrafter"/>
</dbReference>
<dbReference type="SMART" id="SM00367">
    <property type="entry name" value="LRR_CC"/>
    <property type="match status" value="3"/>
</dbReference>
<evidence type="ECO:0000259" key="1">
    <source>
        <dbReference type="Pfam" id="PF00646"/>
    </source>
</evidence>
<dbReference type="EMBL" id="MK072417">
    <property type="protein sequence ID" value="AYV84718.1"/>
    <property type="molecule type" value="Genomic_DNA"/>
</dbReference>
<dbReference type="Pfam" id="PF00646">
    <property type="entry name" value="F-box"/>
    <property type="match status" value="1"/>
</dbReference>